<keyword evidence="1" id="KW-0812">Transmembrane</keyword>
<gene>
    <name evidence="3" type="ORF">NMU03_02410</name>
</gene>
<dbReference type="InterPro" id="IPR053139">
    <property type="entry name" value="Surface_bspA-like"/>
</dbReference>
<dbReference type="PANTHER" id="PTHR45661:SF3">
    <property type="entry name" value="IG-LIKE DOMAIN-CONTAINING PROTEIN"/>
    <property type="match status" value="1"/>
</dbReference>
<evidence type="ECO:0000313" key="3">
    <source>
        <dbReference type="EMBL" id="UTY39690.1"/>
    </source>
</evidence>
<dbReference type="EMBL" id="CP101620">
    <property type="protein sequence ID" value="UTY39690.1"/>
    <property type="molecule type" value="Genomic_DNA"/>
</dbReference>
<keyword evidence="4" id="KW-1185">Reference proteome</keyword>
<feature type="chain" id="PRO_5046525716" evidence="2">
    <location>
        <begin position="27"/>
        <end position="848"/>
    </location>
</feature>
<dbReference type="RefSeq" id="WP_290141010.1">
    <property type="nucleotide sequence ID" value="NZ_CP101620.1"/>
</dbReference>
<dbReference type="Pfam" id="PF13306">
    <property type="entry name" value="LRR_5"/>
    <property type="match status" value="2"/>
</dbReference>
<feature type="transmembrane region" description="Helical" evidence="1">
    <location>
        <begin position="823"/>
        <end position="843"/>
    </location>
</feature>
<protein>
    <submittedName>
        <fullName evidence="3">Leucine-rich repeat domain-containing protein</fullName>
    </submittedName>
</protein>
<feature type="signal peptide" evidence="2">
    <location>
        <begin position="1"/>
        <end position="26"/>
    </location>
</feature>
<organism evidence="3 4">
    <name type="scientific">Allocoprobacillus halotolerans</name>
    <dbReference type="NCBI Taxonomy" id="2944914"/>
    <lineage>
        <taxon>Bacteria</taxon>
        <taxon>Bacillati</taxon>
        <taxon>Bacillota</taxon>
        <taxon>Erysipelotrichia</taxon>
        <taxon>Erysipelotrichales</taxon>
        <taxon>Erysipelotrichaceae</taxon>
        <taxon>Allocoprobacillus</taxon>
    </lineage>
</organism>
<sequence>MKQKKWLAMLLAVMMVFTITPTTVFAVGNGEGDKTVPGWVDNNNGHPKYVEETFEFVEGNIAYSVVEGGVEVSSWYWSWYPHNCASHVDHVFAGSEYSNRGTMTIPASITHEGKKYKVVGIGSGAFYNVSSTKVILPEGLEYLADRAFKQTNVTEIKIPSTVKRIGEDGLRSSFTQITFAENSQLEEIGNMAFRGYKGTSLVLPEGVKQIGGRVFEACTNLSSITIPAGAEFTATPIFGATYQQFSYKGEVVFAQGSKYRYIDGVLYDDDTAIEIREEQQNIVIPEGIKYINEGFRIYDTVQYTSIIESITLPDSLESIGKHAFRDCKALKEIVIPENVTEIGNGAFLSCTSLERAEIKGNVTELNATFSGCSSLTEVELTNTIKNIGSQTFSGCKSLTGITLPTDLETIGMKAFFKCTALTTVIIPDGVTTISDQVFGNCKSIKMLVLPGSVNTVGKQAFQGAFNPTSATCIMLSDNIPENFNENAFGTNGANRPNKDTFTLIVPAGAEKAYAANEQLKSFVTNPDGSIKDGISVGVEFPEATQFCPGETFEIKYIMPEGASEGIRFDSTPGMDFKYDWNKETTSYVVTLISGEGTIKATPEINTIKAGNIFKQSKEFTVGHSYSEWKQTKAPDCTNPGTEERICADCQNKEIREIPALGHGETELKNAKDATCIEEGYTGDKVCKVCGEVLEQGKVIPKLAHSYDEWKQTKAPDCTNPGTEERICADCQNKEIREIPALGHGETELKNAKDATCTEEGYTGDKVCKVCGEVLEQGKVIPKLAHSYKDGKCTVCGVADPNYKPTEPGDGDTNAPETSDSSNMTLWIALLFVSGTGLLGATVYNRKKK</sequence>
<dbReference type="InterPro" id="IPR032675">
    <property type="entry name" value="LRR_dom_sf"/>
</dbReference>
<reference evidence="3" key="1">
    <citation type="submission" date="2022-07" db="EMBL/GenBank/DDBJ databases">
        <title>Faecal culturing of patients with breast cancer.</title>
        <authorList>
            <person name="Teng N.M.Y."/>
            <person name="Kiu R."/>
            <person name="Evans R."/>
            <person name="Baker D.J."/>
            <person name="Zenner C."/>
            <person name="Robinson S.D."/>
            <person name="Hall L.J."/>
        </authorList>
    </citation>
    <scope>NUCLEOTIDE SEQUENCE</scope>
    <source>
        <strain evidence="3">LH1062</strain>
    </source>
</reference>
<evidence type="ECO:0000256" key="2">
    <source>
        <dbReference type="SAM" id="SignalP"/>
    </source>
</evidence>
<dbReference type="Gene3D" id="3.80.10.10">
    <property type="entry name" value="Ribonuclease Inhibitor"/>
    <property type="match status" value="2"/>
</dbReference>
<proteinExistence type="predicted"/>
<accession>A0ABY5I6X0</accession>
<keyword evidence="1" id="KW-1133">Transmembrane helix</keyword>
<keyword evidence="1" id="KW-0472">Membrane</keyword>
<dbReference type="Proteomes" id="UP001060112">
    <property type="component" value="Chromosome"/>
</dbReference>
<dbReference type="SUPFAM" id="SSF52058">
    <property type="entry name" value="L domain-like"/>
    <property type="match status" value="1"/>
</dbReference>
<dbReference type="InterPro" id="IPR026906">
    <property type="entry name" value="LRR_5"/>
</dbReference>
<evidence type="ECO:0000256" key="1">
    <source>
        <dbReference type="SAM" id="Phobius"/>
    </source>
</evidence>
<keyword evidence="2" id="KW-0732">Signal</keyword>
<dbReference type="PANTHER" id="PTHR45661">
    <property type="entry name" value="SURFACE ANTIGEN"/>
    <property type="match status" value="1"/>
</dbReference>
<evidence type="ECO:0000313" key="4">
    <source>
        <dbReference type="Proteomes" id="UP001060112"/>
    </source>
</evidence>
<name>A0ABY5I6X0_9FIRM</name>